<dbReference type="Gene3D" id="3.40.50.720">
    <property type="entry name" value="NAD(P)-binding Rossmann-like Domain"/>
    <property type="match status" value="1"/>
</dbReference>
<dbReference type="UniPathway" id="UPA00124"/>
<comment type="caution">
    <text evidence="8">The sequence shown here is derived from an EMBL/GenBank/DDBJ whole genome shotgun (WGS) entry which is preliminary data.</text>
</comment>
<dbReference type="Pfam" id="PF04321">
    <property type="entry name" value="RmlD_sub_bind"/>
    <property type="match status" value="1"/>
</dbReference>
<dbReference type="InterPro" id="IPR005913">
    <property type="entry name" value="dTDP_dehydrorham_reduct"/>
</dbReference>
<dbReference type="GO" id="GO:0019305">
    <property type="term" value="P:dTDP-rhamnose biosynthetic process"/>
    <property type="evidence" value="ECO:0007669"/>
    <property type="project" value="UniProtKB-UniPathway"/>
</dbReference>
<evidence type="ECO:0000256" key="6">
    <source>
        <dbReference type="RuleBase" id="RU364082"/>
    </source>
</evidence>
<evidence type="ECO:0000313" key="8">
    <source>
        <dbReference type="EMBL" id="MBC2603315.1"/>
    </source>
</evidence>
<dbReference type="PANTHER" id="PTHR10491">
    <property type="entry name" value="DTDP-4-DEHYDRORHAMNOSE REDUCTASE"/>
    <property type="match status" value="1"/>
</dbReference>
<comment type="pathway">
    <text evidence="1 6">Carbohydrate biosynthesis; dTDP-L-rhamnose biosynthesis.</text>
</comment>
<accession>A0A7X1B2P3</accession>
<dbReference type="PANTHER" id="PTHR10491:SF4">
    <property type="entry name" value="METHIONINE ADENOSYLTRANSFERASE 2 SUBUNIT BETA"/>
    <property type="match status" value="1"/>
</dbReference>
<organism evidence="8 9">
    <name type="scientific">Puniceicoccus vermicola</name>
    <dbReference type="NCBI Taxonomy" id="388746"/>
    <lineage>
        <taxon>Bacteria</taxon>
        <taxon>Pseudomonadati</taxon>
        <taxon>Verrucomicrobiota</taxon>
        <taxon>Opitutia</taxon>
        <taxon>Puniceicoccales</taxon>
        <taxon>Puniceicoccaceae</taxon>
        <taxon>Puniceicoccus</taxon>
    </lineage>
</organism>
<evidence type="ECO:0000256" key="5">
    <source>
        <dbReference type="ARBA" id="ARBA00048200"/>
    </source>
</evidence>
<keyword evidence="6" id="KW-0560">Oxidoreductase</keyword>
<comment type="similarity">
    <text evidence="2 6">Belongs to the dTDP-4-dehydrorhamnose reductase family.</text>
</comment>
<dbReference type="RefSeq" id="WP_185693947.1">
    <property type="nucleotide sequence ID" value="NZ_JACHVA010000126.1"/>
</dbReference>
<keyword evidence="9" id="KW-1185">Reference proteome</keyword>
<evidence type="ECO:0000256" key="2">
    <source>
        <dbReference type="ARBA" id="ARBA00010944"/>
    </source>
</evidence>
<name>A0A7X1B2P3_9BACT</name>
<dbReference type="SUPFAM" id="SSF51735">
    <property type="entry name" value="NAD(P)-binding Rossmann-fold domains"/>
    <property type="match status" value="1"/>
</dbReference>
<gene>
    <name evidence="8" type="ORF">H5P30_16150</name>
</gene>
<dbReference type="CDD" id="cd05254">
    <property type="entry name" value="dTDP_HR_like_SDR_e"/>
    <property type="match status" value="1"/>
</dbReference>
<evidence type="ECO:0000256" key="4">
    <source>
        <dbReference type="ARBA" id="ARBA00017099"/>
    </source>
</evidence>
<feature type="domain" description="RmlD-like substrate binding" evidence="7">
    <location>
        <begin position="1"/>
        <end position="288"/>
    </location>
</feature>
<sequence>MKVFVFGASGLVGSAIARACVRRRIDTFTFVGSRGSGVSGVVSERSVDITDRETIERLILEEWPDVVINAAAVSSPGDVDQNPALAEKINVAFPRQLAMLTRHLGAQFIHFSTDMVFDGDVGGYRSTATPNPLSLYGQLKLMAEREILKFNDERPVVLRITIVNGNSVSGQRSVHEKLLGMVAAGEKPRLFTDEIRQPCSASNVAEVAVELAERNDLHGIFHWAGSDPVSRADLGRAVMRRFGLSEDHIEAVEAASLEGNSKRPANLTLELEPLAGKLKTQPASLAAQMEELQPPAHLYRWIRENGKL</sequence>
<dbReference type="InterPro" id="IPR029903">
    <property type="entry name" value="RmlD-like-bd"/>
</dbReference>
<evidence type="ECO:0000256" key="3">
    <source>
        <dbReference type="ARBA" id="ARBA00012929"/>
    </source>
</evidence>
<evidence type="ECO:0000313" key="9">
    <source>
        <dbReference type="Proteomes" id="UP000525652"/>
    </source>
</evidence>
<dbReference type="InterPro" id="IPR036291">
    <property type="entry name" value="NAD(P)-bd_dom_sf"/>
</dbReference>
<dbReference type="AlphaFoldDB" id="A0A7X1B2P3"/>
<comment type="function">
    <text evidence="6">Catalyzes the reduction of dTDP-6-deoxy-L-lyxo-4-hexulose to yield dTDP-L-rhamnose.</text>
</comment>
<protein>
    <recommendedName>
        <fullName evidence="4 6">dTDP-4-dehydrorhamnose reductase</fullName>
        <ecNumber evidence="3 6">1.1.1.133</ecNumber>
    </recommendedName>
</protein>
<reference evidence="8 9" key="1">
    <citation type="submission" date="2020-07" db="EMBL/GenBank/DDBJ databases">
        <authorList>
            <person name="Feng X."/>
        </authorList>
    </citation>
    <scope>NUCLEOTIDE SEQUENCE [LARGE SCALE GENOMIC DNA]</scope>
    <source>
        <strain evidence="8 9">JCM14086</strain>
    </source>
</reference>
<keyword evidence="6" id="KW-0521">NADP</keyword>
<comment type="catalytic activity">
    <reaction evidence="5">
        <text>dTDP-beta-L-rhamnose + NADP(+) = dTDP-4-dehydro-beta-L-rhamnose + NADPH + H(+)</text>
        <dbReference type="Rhea" id="RHEA:21796"/>
        <dbReference type="ChEBI" id="CHEBI:15378"/>
        <dbReference type="ChEBI" id="CHEBI:57510"/>
        <dbReference type="ChEBI" id="CHEBI:57783"/>
        <dbReference type="ChEBI" id="CHEBI:58349"/>
        <dbReference type="ChEBI" id="CHEBI:62830"/>
        <dbReference type="EC" id="1.1.1.133"/>
    </reaction>
</comment>
<evidence type="ECO:0000259" key="7">
    <source>
        <dbReference type="Pfam" id="PF04321"/>
    </source>
</evidence>
<dbReference type="EMBL" id="JACHVA010000126">
    <property type="protein sequence ID" value="MBC2603315.1"/>
    <property type="molecule type" value="Genomic_DNA"/>
</dbReference>
<dbReference type="Proteomes" id="UP000525652">
    <property type="component" value="Unassembled WGS sequence"/>
</dbReference>
<evidence type="ECO:0000256" key="1">
    <source>
        <dbReference type="ARBA" id="ARBA00004781"/>
    </source>
</evidence>
<dbReference type="EC" id="1.1.1.133" evidence="3 6"/>
<dbReference type="GO" id="GO:0008831">
    <property type="term" value="F:dTDP-4-dehydrorhamnose reductase activity"/>
    <property type="evidence" value="ECO:0007669"/>
    <property type="project" value="UniProtKB-EC"/>
</dbReference>
<proteinExistence type="inferred from homology"/>